<dbReference type="InterPro" id="IPR016039">
    <property type="entry name" value="Thiolase-like"/>
</dbReference>
<proteinExistence type="predicted"/>
<dbReference type="EMBL" id="JAAGVB010000038">
    <property type="protein sequence ID" value="NEW35125.1"/>
    <property type="molecule type" value="Genomic_DNA"/>
</dbReference>
<dbReference type="AlphaFoldDB" id="A0A6P1CY37"/>
<dbReference type="PANTHER" id="PTHR34069:SF2">
    <property type="entry name" value="BETA-KETOACYL-[ACYL-CARRIER-PROTEIN] SYNTHASE III"/>
    <property type="match status" value="1"/>
</dbReference>
<evidence type="ECO:0000313" key="3">
    <source>
        <dbReference type="Proteomes" id="UP000471166"/>
    </source>
</evidence>
<dbReference type="Pfam" id="PF08545">
    <property type="entry name" value="ACP_syn_III"/>
    <property type="match status" value="1"/>
</dbReference>
<evidence type="ECO:0000313" key="2">
    <source>
        <dbReference type="EMBL" id="NEW35125.1"/>
    </source>
</evidence>
<dbReference type="Gene3D" id="3.40.47.10">
    <property type="match status" value="2"/>
</dbReference>
<dbReference type="PANTHER" id="PTHR34069">
    <property type="entry name" value="3-OXOACYL-[ACYL-CARRIER-PROTEIN] SYNTHASE 3"/>
    <property type="match status" value="1"/>
</dbReference>
<accession>A0A6P1CY37</accession>
<dbReference type="GO" id="GO:0044550">
    <property type="term" value="P:secondary metabolite biosynthetic process"/>
    <property type="evidence" value="ECO:0007669"/>
    <property type="project" value="TreeGrafter"/>
</dbReference>
<dbReference type="Proteomes" id="UP000471166">
    <property type="component" value="Unassembled WGS sequence"/>
</dbReference>
<organism evidence="2 3">
    <name type="scientific">Nocardia cyriacigeorgica</name>
    <dbReference type="NCBI Taxonomy" id="135487"/>
    <lineage>
        <taxon>Bacteria</taxon>
        <taxon>Bacillati</taxon>
        <taxon>Actinomycetota</taxon>
        <taxon>Actinomycetes</taxon>
        <taxon>Mycobacteriales</taxon>
        <taxon>Nocardiaceae</taxon>
        <taxon>Nocardia</taxon>
    </lineage>
</organism>
<gene>
    <name evidence="2" type="ORF">GV791_21530</name>
</gene>
<feature type="domain" description="Beta-ketoacyl-[acyl-carrier-protein] synthase III N-terminal" evidence="1">
    <location>
        <begin position="84"/>
        <end position="151"/>
    </location>
</feature>
<protein>
    <recommendedName>
        <fullName evidence="1">Beta-ketoacyl-[acyl-carrier-protein] synthase III N-terminal domain-containing protein</fullName>
    </recommendedName>
</protein>
<evidence type="ECO:0000259" key="1">
    <source>
        <dbReference type="Pfam" id="PF08545"/>
    </source>
</evidence>
<dbReference type="InterPro" id="IPR013751">
    <property type="entry name" value="ACP_syn_III_N"/>
</dbReference>
<dbReference type="SUPFAM" id="SSF53901">
    <property type="entry name" value="Thiolase-like"/>
    <property type="match status" value="2"/>
</dbReference>
<dbReference type="GO" id="GO:0016746">
    <property type="term" value="F:acyltransferase activity"/>
    <property type="evidence" value="ECO:0007669"/>
    <property type="project" value="UniProtKB-KW"/>
</dbReference>
<sequence>MGVRITATAVCRAGETRSVVENSGRAARDCLARAGVRPDQVGVLINAGIFRDSNTVEPAVSALIQKAAGIGLEYGADDPRTFSFDLMNGAVGVLDAVRVATAILETGSASHVLIVSGDTHPSLARTAATEDFPYASSGAALLLESTDGPEGFGRVHSLAGSGGPGVEAYVDTATMGTEGRGLMTVVREPDVEQRLTALATEAALAALTEAGHADLSTTALIASTPSPEFPARLAESLGIAAESVLLPDLTDGDPHTAALTQAYDLASAGERLDGHTHVLFVAAGAGPSAAAVLYRLPERAAAAGAAA</sequence>
<reference evidence="2 3" key="1">
    <citation type="submission" date="2020-01" db="EMBL/GenBank/DDBJ databases">
        <title>Genetics and antimicrobial susceptibilities of Nocardia species isolated from the soil; a comparison with species isolated from humans.</title>
        <authorList>
            <person name="Carrasco G."/>
            <person name="Monzon S."/>
            <person name="Sansegundo M."/>
            <person name="Garcia E."/>
            <person name="Garrido N."/>
            <person name="Medina M.J."/>
            <person name="Villalon P."/>
            <person name="Ramirez-Arocha A.C."/>
            <person name="Jimenez P."/>
            <person name="Cuesta I."/>
            <person name="Valdezate S."/>
        </authorList>
    </citation>
    <scope>NUCLEOTIDE SEQUENCE [LARGE SCALE GENOMIC DNA]</scope>
    <source>
        <strain evidence="2 3">CNM20110626</strain>
    </source>
</reference>
<dbReference type="RefSeq" id="WP_163846249.1">
    <property type="nucleotide sequence ID" value="NZ_JAAGVB010000038.1"/>
</dbReference>
<name>A0A6P1CY37_9NOCA</name>
<comment type="caution">
    <text evidence="2">The sequence shown here is derived from an EMBL/GenBank/DDBJ whole genome shotgun (WGS) entry which is preliminary data.</text>
</comment>